<proteinExistence type="predicted"/>
<accession>A0AAW1MEA7</accession>
<keyword evidence="3" id="KW-1185">Reference proteome</keyword>
<dbReference type="GO" id="GO:0015074">
    <property type="term" value="P:DNA integration"/>
    <property type="evidence" value="ECO:0007669"/>
    <property type="project" value="InterPro"/>
</dbReference>
<dbReference type="AlphaFoldDB" id="A0AAW1MEA7"/>
<gene>
    <name evidence="2" type="ORF">QE152_g6474</name>
</gene>
<dbReference type="InterPro" id="IPR050951">
    <property type="entry name" value="Retrovirus_Pol_polyprotein"/>
</dbReference>
<dbReference type="EMBL" id="JASPKY010000043">
    <property type="protein sequence ID" value="KAK9745941.1"/>
    <property type="molecule type" value="Genomic_DNA"/>
</dbReference>
<evidence type="ECO:0000259" key="1">
    <source>
        <dbReference type="PROSITE" id="PS50994"/>
    </source>
</evidence>
<dbReference type="SUPFAM" id="SSF53098">
    <property type="entry name" value="Ribonuclease H-like"/>
    <property type="match status" value="1"/>
</dbReference>
<sequence>MNYLKFLVHLSVSYPTEEDRLPQNRSRIAPKRIISDRGRSFTSKSFKDFCRELKITHHLNAVGTPCGNDQICQNLDKVVLHNQQEQEKQKLLFDKKRCRARKLEIGDLVLVQIFSIVSDGSSRKLLPKWKGHFQISKILEADRYEVWDIPGSLRARVPYKGVYAIEHIKLWEMMD</sequence>
<dbReference type="InterPro" id="IPR036397">
    <property type="entry name" value="RNaseH_sf"/>
</dbReference>
<evidence type="ECO:0000313" key="3">
    <source>
        <dbReference type="Proteomes" id="UP001458880"/>
    </source>
</evidence>
<dbReference type="InterPro" id="IPR012337">
    <property type="entry name" value="RNaseH-like_sf"/>
</dbReference>
<dbReference type="PROSITE" id="PS50994">
    <property type="entry name" value="INTEGRASE"/>
    <property type="match status" value="1"/>
</dbReference>
<reference evidence="2 3" key="1">
    <citation type="journal article" date="2024" name="BMC Genomics">
        <title>De novo assembly and annotation of Popillia japonica's genome with initial clues to its potential as an invasive pest.</title>
        <authorList>
            <person name="Cucini C."/>
            <person name="Boschi S."/>
            <person name="Funari R."/>
            <person name="Cardaioli E."/>
            <person name="Iannotti N."/>
            <person name="Marturano G."/>
            <person name="Paoli F."/>
            <person name="Bruttini M."/>
            <person name="Carapelli A."/>
            <person name="Frati F."/>
            <person name="Nardi F."/>
        </authorList>
    </citation>
    <scope>NUCLEOTIDE SEQUENCE [LARGE SCALE GENOMIC DNA]</scope>
    <source>
        <strain evidence="2">DMR45628</strain>
    </source>
</reference>
<dbReference type="Gene3D" id="3.30.420.10">
    <property type="entry name" value="Ribonuclease H-like superfamily/Ribonuclease H"/>
    <property type="match status" value="1"/>
</dbReference>
<evidence type="ECO:0000313" key="2">
    <source>
        <dbReference type="EMBL" id="KAK9745941.1"/>
    </source>
</evidence>
<comment type="caution">
    <text evidence="2">The sequence shown here is derived from an EMBL/GenBank/DDBJ whole genome shotgun (WGS) entry which is preliminary data.</text>
</comment>
<feature type="domain" description="Integrase catalytic" evidence="1">
    <location>
        <begin position="1"/>
        <end position="73"/>
    </location>
</feature>
<dbReference type="PANTHER" id="PTHR37984">
    <property type="entry name" value="PROTEIN CBG26694"/>
    <property type="match status" value="1"/>
</dbReference>
<protein>
    <recommendedName>
        <fullName evidence="1">Integrase catalytic domain-containing protein</fullName>
    </recommendedName>
</protein>
<dbReference type="PANTHER" id="PTHR37984:SF5">
    <property type="entry name" value="PROTEIN NYNRIN-LIKE"/>
    <property type="match status" value="1"/>
</dbReference>
<organism evidence="2 3">
    <name type="scientific">Popillia japonica</name>
    <name type="common">Japanese beetle</name>
    <dbReference type="NCBI Taxonomy" id="7064"/>
    <lineage>
        <taxon>Eukaryota</taxon>
        <taxon>Metazoa</taxon>
        <taxon>Ecdysozoa</taxon>
        <taxon>Arthropoda</taxon>
        <taxon>Hexapoda</taxon>
        <taxon>Insecta</taxon>
        <taxon>Pterygota</taxon>
        <taxon>Neoptera</taxon>
        <taxon>Endopterygota</taxon>
        <taxon>Coleoptera</taxon>
        <taxon>Polyphaga</taxon>
        <taxon>Scarabaeiformia</taxon>
        <taxon>Scarabaeidae</taxon>
        <taxon>Rutelinae</taxon>
        <taxon>Popillia</taxon>
    </lineage>
</organism>
<dbReference type="GO" id="GO:0003676">
    <property type="term" value="F:nucleic acid binding"/>
    <property type="evidence" value="ECO:0007669"/>
    <property type="project" value="InterPro"/>
</dbReference>
<dbReference type="InterPro" id="IPR001584">
    <property type="entry name" value="Integrase_cat-core"/>
</dbReference>
<name>A0AAW1MEA7_POPJA</name>
<dbReference type="Proteomes" id="UP001458880">
    <property type="component" value="Unassembled WGS sequence"/>
</dbReference>